<proteinExistence type="predicted"/>
<reference evidence="3 4" key="1">
    <citation type="submission" date="2017-02" db="EMBL/GenBank/DDBJ databases">
        <title>Genomic diversity within the haloalkaliphilic genus Thioalkalivibrio.</title>
        <authorList>
            <person name="Ahn A.-C."/>
            <person name="Meier-Kolthoff J."/>
            <person name="Overmars L."/>
            <person name="Richter M."/>
            <person name="Woyke T."/>
            <person name="Sorokin D.Y."/>
            <person name="Muyzer G."/>
        </authorList>
    </citation>
    <scope>NUCLEOTIDE SEQUENCE [LARGE SCALE GENOMIC DNA]</scope>
    <source>
        <strain evidence="3 4">HL17</strain>
    </source>
</reference>
<dbReference type="PANTHER" id="PTHR37691">
    <property type="entry name" value="BLR3518 PROTEIN"/>
    <property type="match status" value="1"/>
</dbReference>
<dbReference type="SUPFAM" id="SSF75169">
    <property type="entry name" value="DsrEFH-like"/>
    <property type="match status" value="1"/>
</dbReference>
<keyword evidence="2" id="KW-0472">Membrane</keyword>
<feature type="region of interest" description="Disordered" evidence="1">
    <location>
        <begin position="67"/>
        <end position="96"/>
    </location>
</feature>
<evidence type="ECO:0000256" key="1">
    <source>
        <dbReference type="SAM" id="MobiDB-lite"/>
    </source>
</evidence>
<dbReference type="AlphaFoldDB" id="A0A1V2ZVF8"/>
<dbReference type="STRING" id="252474.B1A74_12700"/>
<keyword evidence="2" id="KW-1133">Transmembrane helix</keyword>
<comment type="caution">
    <text evidence="3">The sequence shown here is derived from an EMBL/GenBank/DDBJ whole genome shotgun (WGS) entry which is preliminary data.</text>
</comment>
<sequence length="307" mass="32888">MAEDRLKAQDRPSEEILNAFVDGEFSPEDRLQTLQAIASSEHLSREVCDMHQLKELVAMAYEDVEPPARDYRSGEDDHGGAGGRSGGAGLLRSPRGGPRRTGWFSSVAAGVVALVLGSVAGYEVTRDAGWFVDGAGTGSAAHATASEGQGVPELDDTVSALFTEMAEAESAGGAAAPQPVHAASETDQILLHVNDADRAAMEELLDDIEAMFNEAARDGRNLNVQVVVHNKAMNMLRADRAPFPDRVATLSREHSGLRFTACSETLGRLAREEGKPRIDILPQAERIDSGVAEAARRQAEGWIYIKV</sequence>
<evidence type="ECO:0000256" key="2">
    <source>
        <dbReference type="SAM" id="Phobius"/>
    </source>
</evidence>
<keyword evidence="4" id="KW-1185">Reference proteome</keyword>
<evidence type="ECO:0000313" key="4">
    <source>
        <dbReference type="Proteomes" id="UP000189177"/>
    </source>
</evidence>
<protein>
    <submittedName>
        <fullName evidence="3">Uncharacterized protein</fullName>
    </submittedName>
</protein>
<organism evidence="3 4">
    <name type="scientific">Thioalkalivibrio halophilus</name>
    <dbReference type="NCBI Taxonomy" id="252474"/>
    <lineage>
        <taxon>Bacteria</taxon>
        <taxon>Pseudomonadati</taxon>
        <taxon>Pseudomonadota</taxon>
        <taxon>Gammaproteobacteria</taxon>
        <taxon>Chromatiales</taxon>
        <taxon>Ectothiorhodospiraceae</taxon>
        <taxon>Thioalkalivibrio</taxon>
    </lineage>
</organism>
<gene>
    <name evidence="3" type="ORF">B1A74_12700</name>
</gene>
<dbReference type="Proteomes" id="UP000189177">
    <property type="component" value="Unassembled WGS sequence"/>
</dbReference>
<dbReference type="Gene3D" id="3.40.1260.10">
    <property type="entry name" value="DsrEFH-like"/>
    <property type="match status" value="1"/>
</dbReference>
<dbReference type="OrthoDB" id="8557943at2"/>
<dbReference type="RefSeq" id="WP_077244838.1">
    <property type="nucleotide sequence ID" value="NZ_MUZR01000062.1"/>
</dbReference>
<keyword evidence="2" id="KW-0812">Transmembrane</keyword>
<dbReference type="PANTHER" id="PTHR37691:SF1">
    <property type="entry name" value="BLR3518 PROTEIN"/>
    <property type="match status" value="1"/>
</dbReference>
<dbReference type="EMBL" id="MUZR01000062">
    <property type="protein sequence ID" value="OOC09108.1"/>
    <property type="molecule type" value="Genomic_DNA"/>
</dbReference>
<evidence type="ECO:0000313" key="3">
    <source>
        <dbReference type="EMBL" id="OOC09108.1"/>
    </source>
</evidence>
<name>A0A1V2ZVF8_9GAMM</name>
<feature type="transmembrane region" description="Helical" evidence="2">
    <location>
        <begin position="102"/>
        <end position="122"/>
    </location>
</feature>
<feature type="compositionally biased region" description="Basic and acidic residues" evidence="1">
    <location>
        <begin position="67"/>
        <end position="79"/>
    </location>
</feature>
<feature type="compositionally biased region" description="Gly residues" evidence="1">
    <location>
        <begin position="80"/>
        <end position="89"/>
    </location>
</feature>
<accession>A0A1V2ZVF8</accession>
<dbReference type="InterPro" id="IPR027396">
    <property type="entry name" value="DsrEFH-like"/>
</dbReference>